<feature type="domain" description="Exonuclease" evidence="5">
    <location>
        <begin position="256"/>
        <end position="416"/>
    </location>
</feature>
<keyword evidence="2" id="KW-0378">Hydrolase</keyword>
<dbReference type="InterPro" id="IPR012337">
    <property type="entry name" value="RNaseH-like_sf"/>
</dbReference>
<feature type="region of interest" description="Disordered" evidence="4">
    <location>
        <begin position="1"/>
        <end position="21"/>
    </location>
</feature>
<dbReference type="EMBL" id="GDIQ01092044">
    <property type="protein sequence ID" value="JAL59682.1"/>
    <property type="molecule type" value="Transcribed_RNA"/>
</dbReference>
<dbReference type="InterPro" id="IPR013520">
    <property type="entry name" value="Ribonucl_H"/>
</dbReference>
<dbReference type="SUPFAM" id="SSF53098">
    <property type="entry name" value="Ribonuclease H-like"/>
    <property type="match status" value="1"/>
</dbReference>
<dbReference type="AlphaFoldDB" id="A0A0P5CVE1"/>
<evidence type="ECO:0000259" key="5">
    <source>
        <dbReference type="SMART" id="SM00479"/>
    </source>
</evidence>
<dbReference type="GO" id="GO:0004527">
    <property type="term" value="F:exonuclease activity"/>
    <property type="evidence" value="ECO:0007669"/>
    <property type="project" value="UniProtKB-KW"/>
</dbReference>
<dbReference type="PANTHER" id="PTHR12801:SF82">
    <property type="entry name" value="RNA EXONUCLEASE 5"/>
    <property type="match status" value="1"/>
</dbReference>
<evidence type="ECO:0000256" key="3">
    <source>
        <dbReference type="ARBA" id="ARBA00022839"/>
    </source>
</evidence>
<keyword evidence="3 6" id="KW-0269">Exonuclease</keyword>
<dbReference type="KEGG" id="dmk:116925687"/>
<dbReference type="InterPro" id="IPR047021">
    <property type="entry name" value="REXO1/3/4-like"/>
</dbReference>
<evidence type="ECO:0000256" key="2">
    <source>
        <dbReference type="ARBA" id="ARBA00022801"/>
    </source>
</evidence>
<evidence type="ECO:0000256" key="1">
    <source>
        <dbReference type="ARBA" id="ARBA00022722"/>
    </source>
</evidence>
<dbReference type="GeneID" id="116925687"/>
<dbReference type="SMART" id="SM00479">
    <property type="entry name" value="EXOIII"/>
    <property type="match status" value="1"/>
</dbReference>
<accession>A0A0P5CVE1</accession>
<dbReference type="GO" id="GO:0005634">
    <property type="term" value="C:nucleus"/>
    <property type="evidence" value="ECO:0007669"/>
    <property type="project" value="TreeGrafter"/>
</dbReference>
<sequence length="595" mass="66942">MYEKKGAEMDQGAPPEKRARLSEEEYGALKARLKARKKILQTYPRFKLLMAGIPASLASPKDSRAPLTIKDVQDLILCSVAGEARHLNRWFLLFQAQHISQTTVLVVDNISLTDMEENEEHFSKTLEIFEDGVEMVNPKSDGLSLSVALAYSPITNALKGRMRQVYKSLKEALDDGHVYSVMDFTDQNCQGMEKSTSIVENKKENLTVNNKVCTKTQLMLSALQLITGHYPFPGHGRPQEFRFTKDKYEPVTDNSPMFAIDCEWCLCIDGSTGLARVAIVNENLQPVYHAYVLPDRPIRDYSTKWSGITPQLLKGVQKTLRQIQEDIRKLLPPDAILVGHSLRGDLIALQLFHPYIIDSSVIFNMTGCRFMKSKLQFLSKLFCNRDIQPANKGHDPNEDALSTMELVLLKLKNGLDYGDRLRNSVGGWNGPSREKILGVISSAIFGGRGSRSDENLDLQDVLLMKFFTFIQSVDKSTILITHPAHDKIYRPKTPIHSGLFTCKTAPVKIVQQAEMQSIATTLESESNKNLVFVHTALAKEEENKGHLKKLDQLIADLYKRMPMRGVMIIIFGGKENSLENGLCMINVKKPTKDEI</sequence>
<dbReference type="Gene3D" id="3.30.420.10">
    <property type="entry name" value="Ribonuclease H-like superfamily/Ribonuclease H"/>
    <property type="match status" value="1"/>
</dbReference>
<dbReference type="GO" id="GO:0003676">
    <property type="term" value="F:nucleic acid binding"/>
    <property type="evidence" value="ECO:0007669"/>
    <property type="project" value="InterPro"/>
</dbReference>
<dbReference type="RefSeq" id="XP_032788305.1">
    <property type="nucleotide sequence ID" value="XM_032932414.2"/>
</dbReference>
<dbReference type="OrthoDB" id="206335at2759"/>
<protein>
    <submittedName>
        <fullName evidence="6">Exonuclease nef-sp</fullName>
    </submittedName>
</protein>
<proteinExistence type="predicted"/>
<dbReference type="InterPro" id="IPR034922">
    <property type="entry name" value="REX1-like_exo"/>
</dbReference>
<dbReference type="InterPro" id="IPR036397">
    <property type="entry name" value="RNaseH_sf"/>
</dbReference>
<dbReference type="CDD" id="cd06145">
    <property type="entry name" value="REX1_like"/>
    <property type="match status" value="1"/>
</dbReference>
<organism evidence="6">
    <name type="scientific">Daphnia magna</name>
    <dbReference type="NCBI Taxonomy" id="35525"/>
    <lineage>
        <taxon>Eukaryota</taxon>
        <taxon>Metazoa</taxon>
        <taxon>Ecdysozoa</taxon>
        <taxon>Arthropoda</taxon>
        <taxon>Crustacea</taxon>
        <taxon>Branchiopoda</taxon>
        <taxon>Diplostraca</taxon>
        <taxon>Cladocera</taxon>
        <taxon>Anomopoda</taxon>
        <taxon>Daphniidae</taxon>
        <taxon>Daphnia</taxon>
    </lineage>
</organism>
<dbReference type="EMBL" id="GDIQ01047671">
    <property type="protein sequence ID" value="JAN47066.1"/>
    <property type="molecule type" value="Transcribed_RNA"/>
</dbReference>
<dbReference type="PANTHER" id="PTHR12801">
    <property type="entry name" value="RNA EXONUCLEASE REXO1 / RECO3 FAMILY MEMBER-RELATED"/>
    <property type="match status" value="1"/>
</dbReference>
<evidence type="ECO:0000256" key="4">
    <source>
        <dbReference type="SAM" id="MobiDB-lite"/>
    </source>
</evidence>
<name>A0A0P5CVE1_9CRUS</name>
<reference evidence="6" key="1">
    <citation type="submission" date="2015-10" db="EMBL/GenBank/DDBJ databases">
        <title>EvidentialGene: Evidence-directed Construction of Complete mRNA Transcriptomes without Genomes.</title>
        <authorList>
            <person name="Gilbert D.G."/>
        </authorList>
    </citation>
    <scope>NUCLEOTIDE SEQUENCE</scope>
</reference>
<dbReference type="EMBL" id="GDIQ01077695">
    <property type="protein sequence ID" value="JAN17042.1"/>
    <property type="molecule type" value="Transcribed_RNA"/>
</dbReference>
<keyword evidence="1" id="KW-0540">Nuclease</keyword>
<evidence type="ECO:0000313" key="6">
    <source>
        <dbReference type="EMBL" id="JAN17042.1"/>
    </source>
</evidence>